<evidence type="ECO:0000256" key="2">
    <source>
        <dbReference type="PIRSR" id="PIRSR605754-1"/>
    </source>
</evidence>
<dbReference type="Gene3D" id="2.40.260.10">
    <property type="entry name" value="Sortase"/>
    <property type="match status" value="1"/>
</dbReference>
<dbReference type="SUPFAM" id="SSF63817">
    <property type="entry name" value="Sortase"/>
    <property type="match status" value="1"/>
</dbReference>
<feature type="active site" description="Proton donor/acceptor" evidence="2">
    <location>
        <position position="166"/>
    </location>
</feature>
<gene>
    <name evidence="4" type="primary">srtB</name>
    <name evidence="4" type="ORF">E5Z56_00425</name>
</gene>
<dbReference type="InterPro" id="IPR023365">
    <property type="entry name" value="Sortase_dom-sf"/>
</dbReference>
<dbReference type="GO" id="GO:0016787">
    <property type="term" value="F:hydrolase activity"/>
    <property type="evidence" value="ECO:0007669"/>
    <property type="project" value="UniProtKB-KW"/>
</dbReference>
<dbReference type="InterPro" id="IPR005754">
    <property type="entry name" value="Sortase"/>
</dbReference>
<keyword evidence="3" id="KW-1133">Transmembrane helix</keyword>
<dbReference type="Proteomes" id="UP000301475">
    <property type="component" value="Chromosome"/>
</dbReference>
<proteinExistence type="predicted"/>
<keyword evidence="5" id="KW-1185">Reference proteome</keyword>
<feature type="transmembrane region" description="Helical" evidence="3">
    <location>
        <begin position="30"/>
        <end position="52"/>
    </location>
</feature>
<dbReference type="EC" id="3.4.22.71" evidence="4"/>
<accession>A0A4P8XUA5</accession>
<evidence type="ECO:0000256" key="1">
    <source>
        <dbReference type="ARBA" id="ARBA00022801"/>
    </source>
</evidence>
<keyword evidence="3" id="KW-0472">Membrane</keyword>
<dbReference type="CDD" id="cd05826">
    <property type="entry name" value="Sortase_B"/>
    <property type="match status" value="1"/>
</dbReference>
<organism evidence="4 5">
    <name type="scientific">Ruminococcus bovis</name>
    <dbReference type="NCBI Taxonomy" id="2564099"/>
    <lineage>
        <taxon>Bacteria</taxon>
        <taxon>Bacillati</taxon>
        <taxon>Bacillota</taxon>
        <taxon>Clostridia</taxon>
        <taxon>Eubacteriales</taxon>
        <taxon>Oscillospiraceae</taxon>
        <taxon>Ruminococcus</taxon>
    </lineage>
</organism>
<evidence type="ECO:0000256" key="3">
    <source>
        <dbReference type="SAM" id="Phobius"/>
    </source>
</evidence>
<dbReference type="RefSeq" id="WP_138156028.1">
    <property type="nucleotide sequence ID" value="NZ_CP039381.1"/>
</dbReference>
<name>A0A4P8XUA5_9FIRM</name>
<keyword evidence="1 4" id="KW-0378">Hydrolase</keyword>
<evidence type="ECO:0000313" key="4">
    <source>
        <dbReference type="EMBL" id="QCT05924.1"/>
    </source>
</evidence>
<sequence length="287" mass="33455">MKEDKNLVENKSIEDIIKENEPEKKPKKKLVWLVVFIISLVLCVCCVLFFVLNASSCTNGESQYKKLSSQVVSPTLTDDNKPNVKKTKEKNPIDFKALNKINKDIVGWIKISDTNIDYPILRTPESDQSFYLHRDYYKNYLYAGSIYMESYNQPDFSDRNTILYGHNMANGTMFADLHKFEDSGFFSKHKTFKVYTPKSIKTYKVYSAYEYDDRHINNSFDHFRDDKVFKEYIDYSLNPTNAIVSNVRKGSKVTINDKLITLSTCTNNRPENRFLVQGVLIKNERTE</sequence>
<dbReference type="KEGG" id="ruj:E5Z56_00425"/>
<dbReference type="AlphaFoldDB" id="A0A4P8XUA5"/>
<dbReference type="OrthoDB" id="9806013at2"/>
<protein>
    <submittedName>
        <fullName evidence="4">Class B sortase</fullName>
        <ecNumber evidence="4">3.4.22.71</ecNumber>
    </submittedName>
</protein>
<dbReference type="NCBIfam" id="TIGR03064">
    <property type="entry name" value="sortase_srtB"/>
    <property type="match status" value="1"/>
</dbReference>
<reference evidence="4 5" key="1">
    <citation type="submission" date="2019-04" db="EMBL/GenBank/DDBJ databases">
        <authorList>
            <person name="Embree M."/>
            <person name="Gaffney J.R."/>
        </authorList>
    </citation>
    <scope>NUCLEOTIDE SEQUENCE [LARGE SCALE GENOMIC DNA]</scope>
    <source>
        <strain evidence="4 5">JE7A12</strain>
    </source>
</reference>
<dbReference type="InterPro" id="IPR009835">
    <property type="entry name" value="SrtB"/>
</dbReference>
<evidence type="ECO:0000313" key="5">
    <source>
        <dbReference type="Proteomes" id="UP000301475"/>
    </source>
</evidence>
<keyword evidence="3" id="KW-0812">Transmembrane</keyword>
<dbReference type="EMBL" id="CP039381">
    <property type="protein sequence ID" value="QCT05924.1"/>
    <property type="molecule type" value="Genomic_DNA"/>
</dbReference>
<feature type="active site" description="Acyl-thioester intermediate" evidence="2">
    <location>
        <position position="265"/>
    </location>
</feature>
<dbReference type="Pfam" id="PF04203">
    <property type="entry name" value="Sortase"/>
    <property type="match status" value="1"/>
</dbReference>